<evidence type="ECO:0000256" key="1">
    <source>
        <dbReference type="SAM" id="Phobius"/>
    </source>
</evidence>
<gene>
    <name evidence="2" type="ORF">HMPREF9420_1626</name>
</gene>
<name>E6MQ58_9BACT</name>
<proteinExistence type="predicted"/>
<keyword evidence="3" id="KW-1185">Reference proteome</keyword>
<accession>E6MQ58</accession>
<dbReference type="HOGENOM" id="CLU_3139262_0_0_10"/>
<protein>
    <submittedName>
        <fullName evidence="2">Uncharacterized protein</fullName>
    </submittedName>
</protein>
<comment type="caution">
    <text evidence="2">The sequence shown here is derived from an EMBL/GenBank/DDBJ whole genome shotgun (WGS) entry which is preliminary data.</text>
</comment>
<dbReference type="AlphaFoldDB" id="E6MQ58"/>
<evidence type="ECO:0000313" key="3">
    <source>
        <dbReference type="Proteomes" id="UP000003874"/>
    </source>
</evidence>
<evidence type="ECO:0000313" key="2">
    <source>
        <dbReference type="EMBL" id="EFV04262.1"/>
    </source>
</evidence>
<sequence>MPNDSAGYPGLGYGLCGTTPSMLRFFLINPHKLSHYKHAFTEKAQHLWR</sequence>
<keyword evidence="1" id="KW-1133">Transmembrane helix</keyword>
<reference evidence="2 3" key="1">
    <citation type="submission" date="2010-12" db="EMBL/GenBank/DDBJ databases">
        <authorList>
            <person name="Muzny D."/>
            <person name="Qin X."/>
            <person name="Deng J."/>
            <person name="Jiang H."/>
            <person name="Liu Y."/>
            <person name="Qu J."/>
            <person name="Song X.-Z."/>
            <person name="Zhang L."/>
            <person name="Thornton R."/>
            <person name="Coyle M."/>
            <person name="Francisco L."/>
            <person name="Jackson L."/>
            <person name="Javaid M."/>
            <person name="Korchina V."/>
            <person name="Kovar C."/>
            <person name="Mata R."/>
            <person name="Mathew T."/>
            <person name="Ngo R."/>
            <person name="Nguyen L."/>
            <person name="Nguyen N."/>
            <person name="Okwuonu G."/>
            <person name="Ongeri F."/>
            <person name="Pham C."/>
            <person name="Simmons D."/>
            <person name="Wilczek-Boney K."/>
            <person name="Hale W."/>
            <person name="Jakkamsetti A."/>
            <person name="Pham P."/>
            <person name="Ruth R."/>
            <person name="San Lucas F."/>
            <person name="Warren J."/>
            <person name="Zhang J."/>
            <person name="Zhao Z."/>
            <person name="Zhou C."/>
            <person name="Zhu D."/>
            <person name="Lee S."/>
            <person name="Bess C."/>
            <person name="Blankenburg K."/>
            <person name="Forbes L."/>
            <person name="Fu Q."/>
            <person name="Gubbala S."/>
            <person name="Hirani K."/>
            <person name="Jayaseelan J.C."/>
            <person name="Lara F."/>
            <person name="Munidasa M."/>
            <person name="Palculict T."/>
            <person name="Patil S."/>
            <person name="Pu L.-L."/>
            <person name="Saada N."/>
            <person name="Tang L."/>
            <person name="Weissenberger G."/>
            <person name="Zhu Y."/>
            <person name="Hemphill L."/>
            <person name="Shang Y."/>
            <person name="Youmans B."/>
            <person name="Ayvaz T."/>
            <person name="Ross M."/>
            <person name="Santibanez J."/>
            <person name="Aqrawi P."/>
            <person name="Gross S."/>
            <person name="Joshi V."/>
            <person name="Fowler G."/>
            <person name="Nazareth L."/>
            <person name="Reid J."/>
            <person name="Worley K."/>
            <person name="Petrosino J."/>
            <person name="Highlander S."/>
            <person name="Gibbs R."/>
        </authorList>
    </citation>
    <scope>NUCLEOTIDE SEQUENCE [LARGE SCALE GENOMIC DNA]</scope>
    <source>
        <strain evidence="2 3">DSM 15606</strain>
    </source>
</reference>
<dbReference type="EMBL" id="AEQO01000136">
    <property type="protein sequence ID" value="EFV04262.1"/>
    <property type="molecule type" value="Genomic_DNA"/>
</dbReference>
<keyword evidence="1" id="KW-0812">Transmembrane</keyword>
<keyword evidence="1" id="KW-0472">Membrane</keyword>
<dbReference type="Proteomes" id="UP000003874">
    <property type="component" value="Unassembled WGS sequence"/>
</dbReference>
<feature type="transmembrane region" description="Helical" evidence="1">
    <location>
        <begin position="6"/>
        <end position="27"/>
    </location>
</feature>
<organism evidence="2 3">
    <name type="scientific">Segatella salivae DSM 15606</name>
    <dbReference type="NCBI Taxonomy" id="888832"/>
    <lineage>
        <taxon>Bacteria</taxon>
        <taxon>Pseudomonadati</taxon>
        <taxon>Bacteroidota</taxon>
        <taxon>Bacteroidia</taxon>
        <taxon>Bacteroidales</taxon>
        <taxon>Prevotellaceae</taxon>
        <taxon>Segatella</taxon>
    </lineage>
</organism>